<keyword evidence="1" id="KW-0732">Signal</keyword>
<feature type="domain" description="DUF4394" evidence="2">
    <location>
        <begin position="53"/>
        <end position="301"/>
    </location>
</feature>
<dbReference type="OrthoDB" id="531718at2"/>
<comment type="caution">
    <text evidence="4">The sequence shown here is derived from an EMBL/GenBank/DDBJ whole genome shotgun (WGS) entry which is preliminary data.</text>
</comment>
<feature type="domain" description="Secretion system C-terminal sorting" evidence="3">
    <location>
        <begin position="594"/>
        <end position="671"/>
    </location>
</feature>
<dbReference type="Gene3D" id="2.60.40.4070">
    <property type="match status" value="1"/>
</dbReference>
<proteinExistence type="predicted"/>
<dbReference type="InterPro" id="IPR025507">
    <property type="entry name" value="DUF4394"/>
</dbReference>
<dbReference type="Pfam" id="PF14339">
    <property type="entry name" value="DUF4394"/>
    <property type="match status" value="2"/>
</dbReference>
<dbReference type="Proteomes" id="UP000294155">
    <property type="component" value="Unassembled WGS sequence"/>
</dbReference>
<evidence type="ECO:0000256" key="1">
    <source>
        <dbReference type="SAM" id="SignalP"/>
    </source>
</evidence>
<name>A0A4Q5L856_9BACT</name>
<sequence>MYSSAYPTPTLMKTTFTRWSTALRSAALGTLLAGATALPAAAQTVYGLTGTNTLIAFNATAPTVALSNTAITGINSGQTIVGLDFRPNTGELFALGYDAAAQTGRLYVISLTTGTATPVGTAAVSMPLGGTGARIGFDFNPTVDRIRVVSSANQANLRLNPVTGGIAATDLSLVYAATDPNTGALPGVGAVAYTNSYIGSTATTLYDIDETSSRLLTQNPPNNGVLNTVGTLTTPTTGTGQSTDLDIYFNPTTGANTAYMSAAVSGVAGFTSTLYTVNLATAAATQVGTIGTTPLEVRDIAVQIVRPATLPAVTGQLVYALAGTNLLTFDSAQPGTIRTSVGITGVDAAQTLVGLDVRPLNNALYALGYASGTQTGQLYTINATTGVATSISSSLALALGTGSIGFDFNPTVDRIRVVGANRTNYRLNPVNGTLAATDGQLTYTTGTNVPSIGAVAYTNSFSGANANSGTTLYNYDELLNVLNTQATANPPADGQLTTVGASGITVNAAAPNVDLDIYSTGIGLNTAYMVANPGSSVNSNFYTVNLATGAATPVGTTGQIGNGITVRDIAVAAASGVSTGARSRAELAATALGVYPNPAADQASVAFRLTKASQVTVTVFDALGRQVDVLTTDVLAAGNQLLRWESGKARAGLYFVHLTLDGQPAGIQRVVIIH</sequence>
<gene>
    <name evidence="4" type="ORF">EWM57_20720</name>
</gene>
<evidence type="ECO:0000259" key="3">
    <source>
        <dbReference type="Pfam" id="PF18962"/>
    </source>
</evidence>
<dbReference type="AlphaFoldDB" id="A0A4Q5L856"/>
<protein>
    <submittedName>
        <fullName evidence="4">DUF4394 domain-containing protein</fullName>
    </submittedName>
</protein>
<accession>A0A4Q5L856</accession>
<dbReference type="EMBL" id="SEWE01000103">
    <property type="protein sequence ID" value="RYU73428.1"/>
    <property type="molecule type" value="Genomic_DNA"/>
</dbReference>
<organism evidence="4 5">
    <name type="scientific">Hymenobacter persicinus</name>
    <dbReference type="NCBI Taxonomy" id="2025506"/>
    <lineage>
        <taxon>Bacteria</taxon>
        <taxon>Pseudomonadati</taxon>
        <taxon>Bacteroidota</taxon>
        <taxon>Cytophagia</taxon>
        <taxon>Cytophagales</taxon>
        <taxon>Hymenobacteraceae</taxon>
        <taxon>Hymenobacter</taxon>
    </lineage>
</organism>
<dbReference type="Pfam" id="PF18962">
    <property type="entry name" value="Por_Secre_tail"/>
    <property type="match status" value="1"/>
</dbReference>
<reference evidence="4 5" key="1">
    <citation type="submission" date="2019-02" db="EMBL/GenBank/DDBJ databases">
        <title>Bacterial novel species isolated from soil.</title>
        <authorList>
            <person name="Jung H.-Y."/>
        </authorList>
    </citation>
    <scope>NUCLEOTIDE SEQUENCE [LARGE SCALE GENOMIC DNA]</scope>
    <source>
        <strain evidence="4 5">1-3-3-3</strain>
    </source>
</reference>
<evidence type="ECO:0000259" key="2">
    <source>
        <dbReference type="Pfam" id="PF14339"/>
    </source>
</evidence>
<dbReference type="NCBIfam" id="TIGR04183">
    <property type="entry name" value="Por_Secre_tail"/>
    <property type="match status" value="1"/>
</dbReference>
<keyword evidence="5" id="KW-1185">Reference proteome</keyword>
<feature type="domain" description="DUF4394" evidence="2">
    <location>
        <begin position="325"/>
        <end position="570"/>
    </location>
</feature>
<evidence type="ECO:0000313" key="5">
    <source>
        <dbReference type="Proteomes" id="UP000294155"/>
    </source>
</evidence>
<feature type="chain" id="PRO_5020585723" evidence="1">
    <location>
        <begin position="43"/>
        <end position="674"/>
    </location>
</feature>
<dbReference type="InterPro" id="IPR026444">
    <property type="entry name" value="Secre_tail"/>
</dbReference>
<evidence type="ECO:0000313" key="4">
    <source>
        <dbReference type="EMBL" id="RYU73428.1"/>
    </source>
</evidence>
<feature type="signal peptide" evidence="1">
    <location>
        <begin position="1"/>
        <end position="42"/>
    </location>
</feature>